<dbReference type="Proteomes" id="UP000054217">
    <property type="component" value="Unassembled WGS sequence"/>
</dbReference>
<gene>
    <name evidence="10" type="ORF">M404DRAFT_170021</name>
</gene>
<keyword evidence="11" id="KW-1185">Reference proteome</keyword>
<organism evidence="10 11">
    <name type="scientific">Pisolithus tinctorius Marx 270</name>
    <dbReference type="NCBI Taxonomy" id="870435"/>
    <lineage>
        <taxon>Eukaryota</taxon>
        <taxon>Fungi</taxon>
        <taxon>Dikarya</taxon>
        <taxon>Basidiomycota</taxon>
        <taxon>Agaricomycotina</taxon>
        <taxon>Agaricomycetes</taxon>
        <taxon>Agaricomycetidae</taxon>
        <taxon>Boletales</taxon>
        <taxon>Sclerodermatineae</taxon>
        <taxon>Pisolithaceae</taxon>
        <taxon>Pisolithus</taxon>
    </lineage>
</organism>
<dbReference type="GO" id="GO:0004674">
    <property type="term" value="F:protein serine/threonine kinase activity"/>
    <property type="evidence" value="ECO:0007669"/>
    <property type="project" value="UniProtKB-KW"/>
</dbReference>
<proteinExistence type="predicted"/>
<evidence type="ECO:0000256" key="2">
    <source>
        <dbReference type="ARBA" id="ARBA00022527"/>
    </source>
</evidence>
<reference evidence="11" key="2">
    <citation type="submission" date="2015-01" db="EMBL/GenBank/DDBJ databases">
        <title>Evolutionary Origins and Diversification of the Mycorrhizal Mutualists.</title>
        <authorList>
            <consortium name="DOE Joint Genome Institute"/>
            <consortium name="Mycorrhizal Genomics Consortium"/>
            <person name="Kohler A."/>
            <person name="Kuo A."/>
            <person name="Nagy L.G."/>
            <person name="Floudas D."/>
            <person name="Copeland A."/>
            <person name="Barry K.W."/>
            <person name="Cichocki N."/>
            <person name="Veneault-Fourrey C."/>
            <person name="LaButti K."/>
            <person name="Lindquist E.A."/>
            <person name="Lipzen A."/>
            <person name="Lundell T."/>
            <person name="Morin E."/>
            <person name="Murat C."/>
            <person name="Riley R."/>
            <person name="Ohm R."/>
            <person name="Sun H."/>
            <person name="Tunlid A."/>
            <person name="Henrissat B."/>
            <person name="Grigoriev I.V."/>
            <person name="Hibbett D.S."/>
            <person name="Martin F."/>
        </authorList>
    </citation>
    <scope>NUCLEOTIDE SEQUENCE [LARGE SCALE GENOMIC DNA]</scope>
    <source>
        <strain evidence="11">Marx 270</strain>
    </source>
</reference>
<evidence type="ECO:0000256" key="8">
    <source>
        <dbReference type="ARBA" id="ARBA00048679"/>
    </source>
</evidence>
<comment type="catalytic activity">
    <reaction evidence="8">
        <text>L-seryl-[protein] + ATP = O-phospho-L-seryl-[protein] + ADP + H(+)</text>
        <dbReference type="Rhea" id="RHEA:17989"/>
        <dbReference type="Rhea" id="RHEA-COMP:9863"/>
        <dbReference type="Rhea" id="RHEA-COMP:11604"/>
        <dbReference type="ChEBI" id="CHEBI:15378"/>
        <dbReference type="ChEBI" id="CHEBI:29999"/>
        <dbReference type="ChEBI" id="CHEBI:30616"/>
        <dbReference type="ChEBI" id="CHEBI:83421"/>
        <dbReference type="ChEBI" id="CHEBI:456216"/>
        <dbReference type="EC" id="2.7.11.1"/>
    </reaction>
</comment>
<dbReference type="Gene3D" id="1.10.510.10">
    <property type="entry name" value="Transferase(Phosphotransferase) domain 1"/>
    <property type="match status" value="1"/>
</dbReference>
<evidence type="ECO:0000259" key="9">
    <source>
        <dbReference type="PROSITE" id="PS50011"/>
    </source>
</evidence>
<dbReference type="SMART" id="SM00220">
    <property type="entry name" value="S_TKc"/>
    <property type="match status" value="1"/>
</dbReference>
<keyword evidence="3" id="KW-0808">Transferase</keyword>
<dbReference type="EMBL" id="KN832130">
    <property type="protein sequence ID" value="KIN93842.1"/>
    <property type="molecule type" value="Genomic_DNA"/>
</dbReference>
<evidence type="ECO:0000256" key="3">
    <source>
        <dbReference type="ARBA" id="ARBA00022679"/>
    </source>
</evidence>
<dbReference type="HOGENOM" id="CLU_000288_109_3_1"/>
<accession>A0A0C3I9U6</accession>
<name>A0A0C3I9U6_PISTI</name>
<protein>
    <recommendedName>
        <fullName evidence="1">non-specific serine/threonine protein kinase</fullName>
        <ecNumber evidence="1">2.7.11.1</ecNumber>
    </recommendedName>
</protein>
<feature type="domain" description="Protein kinase" evidence="9">
    <location>
        <begin position="25"/>
        <end position="282"/>
    </location>
</feature>
<dbReference type="GO" id="GO:0005524">
    <property type="term" value="F:ATP binding"/>
    <property type="evidence" value="ECO:0007669"/>
    <property type="project" value="UniProtKB-KW"/>
</dbReference>
<evidence type="ECO:0000256" key="6">
    <source>
        <dbReference type="ARBA" id="ARBA00022840"/>
    </source>
</evidence>
<keyword evidence="6" id="KW-0067">ATP-binding</keyword>
<evidence type="ECO:0000256" key="1">
    <source>
        <dbReference type="ARBA" id="ARBA00012513"/>
    </source>
</evidence>
<evidence type="ECO:0000313" key="10">
    <source>
        <dbReference type="EMBL" id="KIN93842.1"/>
    </source>
</evidence>
<evidence type="ECO:0000256" key="5">
    <source>
        <dbReference type="ARBA" id="ARBA00022777"/>
    </source>
</evidence>
<dbReference type="GO" id="GO:0007015">
    <property type="term" value="P:actin filament organization"/>
    <property type="evidence" value="ECO:0007669"/>
    <property type="project" value="TreeGrafter"/>
</dbReference>
<dbReference type="PANTHER" id="PTHR22967:SF57">
    <property type="entry name" value="AUXILIN, ISOFORM A-RELATED"/>
    <property type="match status" value="1"/>
</dbReference>
<reference evidence="10 11" key="1">
    <citation type="submission" date="2014-04" db="EMBL/GenBank/DDBJ databases">
        <authorList>
            <consortium name="DOE Joint Genome Institute"/>
            <person name="Kuo A."/>
            <person name="Kohler A."/>
            <person name="Costa M.D."/>
            <person name="Nagy L.G."/>
            <person name="Floudas D."/>
            <person name="Copeland A."/>
            <person name="Barry K.W."/>
            <person name="Cichocki N."/>
            <person name="Veneault-Fourrey C."/>
            <person name="LaButti K."/>
            <person name="Lindquist E.A."/>
            <person name="Lipzen A."/>
            <person name="Lundell T."/>
            <person name="Morin E."/>
            <person name="Murat C."/>
            <person name="Sun H."/>
            <person name="Tunlid A."/>
            <person name="Henrissat B."/>
            <person name="Grigoriev I.V."/>
            <person name="Hibbett D.S."/>
            <person name="Martin F."/>
            <person name="Nordberg H.P."/>
            <person name="Cantor M.N."/>
            <person name="Hua S.X."/>
        </authorList>
    </citation>
    <scope>NUCLEOTIDE SEQUENCE [LARGE SCALE GENOMIC DNA]</scope>
    <source>
        <strain evidence="10 11">Marx 270</strain>
    </source>
</reference>
<sequence>MQQSPYQNKGTLVPGQTISVNKYTVQVEKYLSQGGFSHVYLVRTPAPIYNTTHHVLKRIAVASDTMLAEVKKERILKGHPNVVYLIDAAWHRMSNGQYEVFILMEFCQGGGIIDMMNRRLRERLTEAEILQIFVDVCEGVAAMHNLRPPLLHRDLKVENILQSSSTTFKLCDFGSATPVSLRPPATTQEIRILEADLNRHTTLQYRAPEMIDPYLRRPVDEKSDVWALGVLLYKLCYYTTPFEEHGPLAILNVQYRIPPYPVYSPQLNALIGMCRPSSKELS</sequence>
<dbReference type="InterPro" id="IPR011009">
    <property type="entry name" value="Kinase-like_dom_sf"/>
</dbReference>
<comment type="catalytic activity">
    <reaction evidence="7">
        <text>L-threonyl-[protein] + ATP = O-phospho-L-threonyl-[protein] + ADP + H(+)</text>
        <dbReference type="Rhea" id="RHEA:46608"/>
        <dbReference type="Rhea" id="RHEA-COMP:11060"/>
        <dbReference type="Rhea" id="RHEA-COMP:11605"/>
        <dbReference type="ChEBI" id="CHEBI:15378"/>
        <dbReference type="ChEBI" id="CHEBI:30013"/>
        <dbReference type="ChEBI" id="CHEBI:30616"/>
        <dbReference type="ChEBI" id="CHEBI:61977"/>
        <dbReference type="ChEBI" id="CHEBI:456216"/>
        <dbReference type="EC" id="2.7.11.1"/>
    </reaction>
</comment>
<dbReference type="SUPFAM" id="SSF56112">
    <property type="entry name" value="Protein kinase-like (PK-like)"/>
    <property type="match status" value="1"/>
</dbReference>
<dbReference type="Pfam" id="PF00069">
    <property type="entry name" value="Pkinase"/>
    <property type="match status" value="1"/>
</dbReference>
<evidence type="ECO:0000313" key="11">
    <source>
        <dbReference type="Proteomes" id="UP000054217"/>
    </source>
</evidence>
<dbReference type="InterPro" id="IPR000719">
    <property type="entry name" value="Prot_kinase_dom"/>
</dbReference>
<keyword evidence="5" id="KW-0418">Kinase</keyword>
<dbReference type="EC" id="2.7.11.1" evidence="1"/>
<dbReference type="PANTHER" id="PTHR22967">
    <property type="entry name" value="SERINE/THREONINE PROTEIN KINASE"/>
    <property type="match status" value="1"/>
</dbReference>
<dbReference type="AlphaFoldDB" id="A0A0C3I9U6"/>
<dbReference type="STRING" id="870435.A0A0C3I9U6"/>
<dbReference type="OrthoDB" id="2018507at2759"/>
<dbReference type="GO" id="GO:0005737">
    <property type="term" value="C:cytoplasm"/>
    <property type="evidence" value="ECO:0007669"/>
    <property type="project" value="TreeGrafter"/>
</dbReference>
<evidence type="ECO:0000256" key="4">
    <source>
        <dbReference type="ARBA" id="ARBA00022741"/>
    </source>
</evidence>
<keyword evidence="4" id="KW-0547">Nucleotide-binding</keyword>
<keyword evidence="2" id="KW-0723">Serine/threonine-protein kinase</keyword>
<evidence type="ECO:0000256" key="7">
    <source>
        <dbReference type="ARBA" id="ARBA00047899"/>
    </source>
</evidence>
<dbReference type="GO" id="GO:0000147">
    <property type="term" value="P:actin cortical patch assembly"/>
    <property type="evidence" value="ECO:0007669"/>
    <property type="project" value="TreeGrafter"/>
</dbReference>
<dbReference type="PROSITE" id="PS50011">
    <property type="entry name" value="PROTEIN_KINASE_DOM"/>
    <property type="match status" value="1"/>
</dbReference>
<dbReference type="InParanoid" id="A0A0C3I9U6"/>